<protein>
    <submittedName>
        <fullName evidence="1">Uncharacterized protein</fullName>
    </submittedName>
</protein>
<organism evidence="1 2">
    <name type="scientific">Roseateles toxinivorans</name>
    <dbReference type="NCBI Taxonomy" id="270368"/>
    <lineage>
        <taxon>Bacteria</taxon>
        <taxon>Pseudomonadati</taxon>
        <taxon>Pseudomonadota</taxon>
        <taxon>Betaproteobacteria</taxon>
        <taxon>Burkholderiales</taxon>
        <taxon>Sphaerotilaceae</taxon>
        <taxon>Roseateles</taxon>
    </lineage>
</organism>
<proteinExistence type="predicted"/>
<keyword evidence="2" id="KW-1185">Reference proteome</keyword>
<evidence type="ECO:0000313" key="2">
    <source>
        <dbReference type="Proteomes" id="UP000295361"/>
    </source>
</evidence>
<sequence length="428" mass="44844">MVALHWITTYTGVLNFLRQSRPEAPAPPQAHDIGDKTVNLTMNPAPSIPRQLQALSGVMLAVCALQVQAGEGYKLRQSAVGLFGGEIAAAADNPGFFGTAALTTVSIYKVVDDAGNNIVVPGRAVPLPTGTPTRGAVPDGTYTLNVAPGSIAFDQDQTQLNLLGGYMTTSTYADGRFAFAINVPLIKQSRSFVPVQALGTVSPTPNAALPAAARGAIAAVATAVNNQVQAGVAAQAASQNVDVSGVGDTELSAVWIRHQDRLKVVAGMSLYLPTGKYDKARGPNPGFGNFYTLRPGVAVSYSLNPGHKNEAWDAGVTIAGRVSVGFNTTNKDTDYRSGNFVYLEGGIVKVMGNWAVGANVLTVQQITDDSGSAAPAGGSRYQNSSFGPFLSYKLPGKDAGFNLHFSQNFASRNALVARALQLRFIKAW</sequence>
<comment type="caution">
    <text evidence="1">The sequence shown here is derived from an EMBL/GenBank/DDBJ whole genome shotgun (WGS) entry which is preliminary data.</text>
</comment>
<evidence type="ECO:0000313" key="1">
    <source>
        <dbReference type="EMBL" id="TDP63483.1"/>
    </source>
</evidence>
<dbReference type="AlphaFoldDB" id="A0A4R6QKL5"/>
<dbReference type="OrthoDB" id="8639774at2"/>
<dbReference type="Proteomes" id="UP000295361">
    <property type="component" value="Unassembled WGS sequence"/>
</dbReference>
<name>A0A4R6QKL5_9BURK</name>
<dbReference type="InterPro" id="IPR025737">
    <property type="entry name" value="FApF"/>
</dbReference>
<reference evidence="1 2" key="1">
    <citation type="submission" date="2019-03" db="EMBL/GenBank/DDBJ databases">
        <title>Genomic Encyclopedia of Type Strains, Phase IV (KMG-IV): sequencing the most valuable type-strain genomes for metagenomic binning, comparative biology and taxonomic classification.</title>
        <authorList>
            <person name="Goeker M."/>
        </authorList>
    </citation>
    <scope>NUCLEOTIDE SEQUENCE [LARGE SCALE GENOMIC DNA]</scope>
    <source>
        <strain evidence="1 2">DSM 16998</strain>
    </source>
</reference>
<dbReference type="Pfam" id="PF13557">
    <property type="entry name" value="Phenol_MetA_deg"/>
    <property type="match status" value="1"/>
</dbReference>
<dbReference type="EMBL" id="SNXS01000005">
    <property type="protein sequence ID" value="TDP63483.1"/>
    <property type="molecule type" value="Genomic_DNA"/>
</dbReference>
<gene>
    <name evidence="1" type="ORF">DES47_105489</name>
</gene>
<accession>A0A4R6QKL5</accession>
<dbReference type="InParanoid" id="A0A4R6QKL5"/>